<gene>
    <name evidence="2" type="ORF">PYTT_2427</name>
</gene>
<dbReference type="KEGG" id="agl:PYTT_2427"/>
<sequence>MSSLNFEILIDDSFSNIVTDKSLNPISNKNLLSLINDFENGEWRYKKFQNFIWDNIAETSLSCQERESLIGEPHTTLQTAAKNLRLTDKDNIGEGSELAEIILYGIMKHHYQALPVVPKIFHKQNPQDNAKGADSVHIVIENDNNFSIWFGEAKFYTSIENARFDRIISSIENSLNPEKLRKENTIITNINDIDRLISNENTRKEVLDFLHQKNSIDNLKQKLHIPILLLHECEKTKSSKELTQDYKDSIAEYHRERAEAYFKKQIKKLGAYIHKYAEISFHLILFPVPCKETIVNSFVSHIEFYQGV</sequence>
<dbReference type="InterPro" id="IPR014976">
    <property type="entry name" value="AbpA_HamA_C"/>
</dbReference>
<feature type="domain" description="Anti-bacteriophage protein A/HamA C-terminal" evidence="1">
    <location>
        <begin position="14"/>
        <end position="300"/>
    </location>
</feature>
<dbReference type="RefSeq" id="WP_083077035.1">
    <property type="nucleotide sequence ID" value="NZ_LIGX01000040.1"/>
</dbReference>
<keyword evidence="3" id="KW-1185">Reference proteome</keyword>
<proteinExistence type="predicted"/>
<dbReference type="Pfam" id="PF08878">
    <property type="entry name" value="HamA"/>
    <property type="match status" value="1"/>
</dbReference>
<protein>
    <recommendedName>
        <fullName evidence="1">Anti-bacteriophage protein A/HamA C-terminal domain-containing protein</fullName>
    </recommendedName>
</protein>
<dbReference type="OrthoDB" id="785623at2"/>
<dbReference type="STRING" id="1679444.PYTT_2427"/>
<evidence type="ECO:0000313" key="2">
    <source>
        <dbReference type="EMBL" id="SEH99745.1"/>
    </source>
</evidence>
<accession>A0A1H6MMK1</accession>
<reference evidence="3" key="1">
    <citation type="submission" date="2016-09" db="EMBL/GenBank/DDBJ databases">
        <authorList>
            <person name="Koehorst J."/>
        </authorList>
    </citation>
    <scope>NUCLEOTIDE SEQUENCE [LARGE SCALE GENOMIC DNA]</scope>
</reference>
<name>A0A1H6MMK1_9BACT</name>
<dbReference type="AlphaFoldDB" id="A0A1H6MMK1"/>
<organism evidence="2 3">
    <name type="scientific">Akkermansia glycaniphila</name>
    <dbReference type="NCBI Taxonomy" id="1679444"/>
    <lineage>
        <taxon>Bacteria</taxon>
        <taxon>Pseudomonadati</taxon>
        <taxon>Verrucomicrobiota</taxon>
        <taxon>Verrucomicrobiia</taxon>
        <taxon>Verrucomicrobiales</taxon>
        <taxon>Akkermansiaceae</taxon>
        <taxon>Akkermansia</taxon>
    </lineage>
</organism>
<dbReference type="EMBL" id="LT629973">
    <property type="protein sequence ID" value="SEH99745.1"/>
    <property type="molecule type" value="Genomic_DNA"/>
</dbReference>
<evidence type="ECO:0000313" key="3">
    <source>
        <dbReference type="Proteomes" id="UP000176204"/>
    </source>
</evidence>
<evidence type="ECO:0000259" key="1">
    <source>
        <dbReference type="Pfam" id="PF08878"/>
    </source>
</evidence>
<dbReference type="Proteomes" id="UP000176204">
    <property type="component" value="Chromosome I"/>
</dbReference>